<evidence type="ECO:0000313" key="2">
    <source>
        <dbReference type="EMBL" id="EEG30601.1"/>
    </source>
</evidence>
<accession>C0ED88</accession>
<evidence type="ECO:0008006" key="4">
    <source>
        <dbReference type="Google" id="ProtNLM"/>
    </source>
</evidence>
<evidence type="ECO:0000256" key="1">
    <source>
        <dbReference type="SAM" id="SignalP"/>
    </source>
</evidence>
<sequence>MEIKRIEKIMKTKRVLSIVLCLVLAVCTAGCGDKKESDVPQPDMAMKTVSQNSKEDYVTFEFQLPEDWISGSTNQFSAVACPQSVAEKEFDTMEQLPYVVNIVNYSIQTDSEMEQVYRDLFKGNPETYRNHINQPPPTIDNDSENSFLGYLNALAPEKNESAQPSYGDNYISDFQYKLYQGKNGKIAEVQYKFQFEGKEYHTIECYREDIPYRVSGNFDDQVDLSSGELALWVADSLQTKEHFTLKDGNIEKKG</sequence>
<feature type="signal peptide" evidence="1">
    <location>
        <begin position="1"/>
        <end position="31"/>
    </location>
</feature>
<keyword evidence="1" id="KW-0732">Signal</keyword>
<protein>
    <recommendedName>
        <fullName evidence="4">Lipoprotein</fullName>
    </recommendedName>
</protein>
<comment type="caution">
    <text evidence="2">The sequence shown here is derived from an EMBL/GenBank/DDBJ whole genome shotgun (WGS) entry which is preliminary data.</text>
</comment>
<keyword evidence="3" id="KW-1185">Reference proteome</keyword>
<gene>
    <name evidence="2" type="ORF">CLOSTMETH_01814</name>
</gene>
<dbReference type="EMBL" id="ACEC01000060">
    <property type="protein sequence ID" value="EEG30601.1"/>
    <property type="molecule type" value="Genomic_DNA"/>
</dbReference>
<name>C0ED88_9FIRM</name>
<dbReference type="HOGENOM" id="CLU_1092837_0_0_9"/>
<feature type="chain" id="PRO_5002897874" description="Lipoprotein" evidence="1">
    <location>
        <begin position="32"/>
        <end position="254"/>
    </location>
</feature>
<dbReference type="AlphaFoldDB" id="C0ED88"/>
<proteinExistence type="predicted"/>
<dbReference type="Proteomes" id="UP000003340">
    <property type="component" value="Unassembled WGS sequence"/>
</dbReference>
<reference evidence="2 3" key="2">
    <citation type="submission" date="2009-02" db="EMBL/GenBank/DDBJ databases">
        <title>Draft genome sequence of Clostridium methylpentosum (DSM 5476).</title>
        <authorList>
            <person name="Sudarsanam P."/>
            <person name="Ley R."/>
            <person name="Guruge J."/>
            <person name="Turnbaugh P.J."/>
            <person name="Mahowald M."/>
            <person name="Liep D."/>
            <person name="Gordon J."/>
        </authorList>
    </citation>
    <scope>NUCLEOTIDE SEQUENCE [LARGE SCALE GENOMIC DNA]</scope>
    <source>
        <strain evidence="2 3">DSM 5476</strain>
    </source>
</reference>
<dbReference type="STRING" id="537013.CLOSTMETH_01814"/>
<reference evidence="2 3" key="1">
    <citation type="submission" date="2009-01" db="EMBL/GenBank/DDBJ databases">
        <authorList>
            <person name="Fulton L."/>
            <person name="Clifton S."/>
            <person name="Fulton B."/>
            <person name="Xu J."/>
            <person name="Minx P."/>
            <person name="Pepin K.H."/>
            <person name="Johnson M."/>
            <person name="Bhonagiri V."/>
            <person name="Nash W.E."/>
            <person name="Mardis E.R."/>
            <person name="Wilson R.K."/>
        </authorList>
    </citation>
    <scope>NUCLEOTIDE SEQUENCE [LARGE SCALE GENOMIC DNA]</scope>
    <source>
        <strain evidence="2 3">DSM 5476</strain>
    </source>
</reference>
<organism evidence="2 3">
    <name type="scientific">[Clostridium] methylpentosum DSM 5476</name>
    <dbReference type="NCBI Taxonomy" id="537013"/>
    <lineage>
        <taxon>Bacteria</taxon>
        <taxon>Bacillati</taxon>
        <taxon>Bacillota</taxon>
        <taxon>Clostridia</taxon>
        <taxon>Eubacteriales</taxon>
        <taxon>Oscillospiraceae</taxon>
        <taxon>Oscillospiraceae incertae sedis</taxon>
    </lineage>
</organism>
<evidence type="ECO:0000313" key="3">
    <source>
        <dbReference type="Proteomes" id="UP000003340"/>
    </source>
</evidence>